<dbReference type="GO" id="GO:0016853">
    <property type="term" value="F:isomerase activity"/>
    <property type="evidence" value="ECO:0007669"/>
    <property type="project" value="UniProtKB-KW"/>
</dbReference>
<keyword evidence="5" id="KW-1185">Reference proteome</keyword>
<proteinExistence type="predicted"/>
<dbReference type="SUPFAM" id="SSF51658">
    <property type="entry name" value="Xylose isomerase-like"/>
    <property type="match status" value="1"/>
</dbReference>
<dbReference type="OrthoDB" id="3325478at2"/>
<dbReference type="PANTHER" id="PTHR12110">
    <property type="entry name" value="HYDROXYPYRUVATE ISOMERASE"/>
    <property type="match status" value="1"/>
</dbReference>
<dbReference type="EMBL" id="PYHR01000002">
    <property type="protein sequence ID" value="PWD51198.1"/>
    <property type="molecule type" value="Genomic_DNA"/>
</dbReference>
<keyword evidence="1" id="KW-0119">Carbohydrate metabolism</keyword>
<dbReference type="InterPro" id="IPR050312">
    <property type="entry name" value="IolE/XylAMocC-like"/>
</dbReference>
<sequence length="349" mass="38028">MTSHDTTTPPTTAPRSTTPLTATTWPIAAATLAFGGPARDGGEVHDAPAAEWGRVLRAVARAGFDHVDLTDAWLRPGDLAPSRRPELLDVAAEHGVALASISAIRRSVIHASDGEENLAYSHRTIDAAAGLGIGTVSVGLHQALTPAQQRELWFWTVTGHEDDPAHWDLAVERLRELGRHAADVGVVLSLEMYEDTFLGTAASSVRLVEEIGLPEVGLNPDIGNLVRLHRPIEDWREAFELTLPWTNFWHVKNYSRDEDVARDAYTAVPALMETGLINYRWAVQRAVELGFQGVICTEHYGGDGLSVSASNRDYLRRVLPEEGDVELGVSRVLQPRLTTPTHDRAGVAS</sequence>
<dbReference type="InterPro" id="IPR013022">
    <property type="entry name" value="Xyl_isomerase-like_TIM-brl"/>
</dbReference>
<evidence type="ECO:0000256" key="2">
    <source>
        <dbReference type="SAM" id="MobiDB-lite"/>
    </source>
</evidence>
<name>A0A2U1ZW41_9MICO</name>
<keyword evidence="4" id="KW-0413">Isomerase</keyword>
<protein>
    <submittedName>
        <fullName evidence="4">Xylose isomerase</fullName>
    </submittedName>
</protein>
<dbReference type="Pfam" id="PF01261">
    <property type="entry name" value="AP_endonuc_2"/>
    <property type="match status" value="1"/>
</dbReference>
<feature type="region of interest" description="Disordered" evidence="2">
    <location>
        <begin position="1"/>
        <end position="22"/>
    </location>
</feature>
<dbReference type="PANTHER" id="PTHR12110:SF41">
    <property type="entry name" value="INOSOSE DEHYDRATASE"/>
    <property type="match status" value="1"/>
</dbReference>
<evidence type="ECO:0000256" key="1">
    <source>
        <dbReference type="ARBA" id="ARBA00023277"/>
    </source>
</evidence>
<dbReference type="InterPro" id="IPR036237">
    <property type="entry name" value="Xyl_isomerase-like_sf"/>
</dbReference>
<organism evidence="4 5">
    <name type="scientific">Serinibacter arcticus</name>
    <dbReference type="NCBI Taxonomy" id="1655435"/>
    <lineage>
        <taxon>Bacteria</taxon>
        <taxon>Bacillati</taxon>
        <taxon>Actinomycetota</taxon>
        <taxon>Actinomycetes</taxon>
        <taxon>Micrococcales</taxon>
        <taxon>Beutenbergiaceae</taxon>
        <taxon>Serinibacter</taxon>
    </lineage>
</organism>
<reference evidence="4 5" key="1">
    <citation type="submission" date="2018-03" db="EMBL/GenBank/DDBJ databases">
        <title>Genome assembly of novel Miniimonas species PCH200.</title>
        <authorList>
            <person name="Thakur V."/>
            <person name="Kumar V."/>
            <person name="Singh D."/>
        </authorList>
    </citation>
    <scope>NUCLEOTIDE SEQUENCE [LARGE SCALE GENOMIC DNA]</scope>
    <source>
        <strain evidence="4 5">PCH200</strain>
    </source>
</reference>
<dbReference type="Proteomes" id="UP000245166">
    <property type="component" value="Unassembled WGS sequence"/>
</dbReference>
<dbReference type="RefSeq" id="WP_109229579.1">
    <property type="nucleotide sequence ID" value="NZ_PYHR01000002.1"/>
</dbReference>
<comment type="caution">
    <text evidence="4">The sequence shown here is derived from an EMBL/GenBank/DDBJ whole genome shotgun (WGS) entry which is preliminary data.</text>
</comment>
<feature type="domain" description="Xylose isomerase-like TIM barrel" evidence="3">
    <location>
        <begin position="56"/>
        <end position="302"/>
    </location>
</feature>
<evidence type="ECO:0000313" key="5">
    <source>
        <dbReference type="Proteomes" id="UP000245166"/>
    </source>
</evidence>
<dbReference type="AlphaFoldDB" id="A0A2U1ZW41"/>
<accession>A0A2U1ZW41</accession>
<gene>
    <name evidence="4" type="ORF">C8046_11605</name>
</gene>
<evidence type="ECO:0000259" key="3">
    <source>
        <dbReference type="Pfam" id="PF01261"/>
    </source>
</evidence>
<evidence type="ECO:0000313" key="4">
    <source>
        <dbReference type="EMBL" id="PWD51198.1"/>
    </source>
</evidence>
<dbReference type="Gene3D" id="3.20.20.150">
    <property type="entry name" value="Divalent-metal-dependent TIM barrel enzymes"/>
    <property type="match status" value="1"/>
</dbReference>